<feature type="signal peptide" evidence="1">
    <location>
        <begin position="1"/>
        <end position="20"/>
    </location>
</feature>
<dbReference type="RefSeq" id="WP_199032762.1">
    <property type="nucleotide sequence ID" value="NZ_CATZLL010000009.1"/>
</dbReference>
<evidence type="ECO:0000259" key="2">
    <source>
        <dbReference type="SMART" id="SM00867"/>
    </source>
</evidence>
<evidence type="ECO:0000256" key="1">
    <source>
        <dbReference type="SAM" id="SignalP"/>
    </source>
</evidence>
<dbReference type="Gene3D" id="2.40.128.110">
    <property type="entry name" value="Lipid/polyisoprenoid-binding, YceI-like"/>
    <property type="match status" value="1"/>
</dbReference>
<dbReference type="SMART" id="SM00867">
    <property type="entry name" value="YceI"/>
    <property type="match status" value="1"/>
</dbReference>
<dbReference type="Pfam" id="PF04264">
    <property type="entry name" value="YceI"/>
    <property type="match status" value="1"/>
</dbReference>
<keyword evidence="1" id="KW-0732">Signal</keyword>
<keyword evidence="4" id="KW-1185">Reference proteome</keyword>
<accession>A0ABM9K7J2</accession>
<gene>
    <name evidence="3" type="primary">yceI_2</name>
    <name evidence="3" type="ORF">LMG18101_03010</name>
</gene>
<reference evidence="3 4" key="1">
    <citation type="submission" date="2023-07" db="EMBL/GenBank/DDBJ databases">
        <authorList>
            <person name="Peeters C."/>
        </authorList>
    </citation>
    <scope>NUCLEOTIDE SEQUENCE [LARGE SCALE GENOMIC DNA]</scope>
    <source>
        <strain evidence="3 4">LMG 18101</strain>
    </source>
</reference>
<feature type="domain" description="Lipid/polyisoprenoid-binding YceI-like" evidence="2">
    <location>
        <begin position="24"/>
        <end position="189"/>
    </location>
</feature>
<comment type="caution">
    <text evidence="3">The sequence shown here is derived from an EMBL/GenBank/DDBJ whole genome shotgun (WGS) entry which is preliminary data.</text>
</comment>
<dbReference type="Proteomes" id="UP001189757">
    <property type="component" value="Unassembled WGS sequence"/>
</dbReference>
<dbReference type="PANTHER" id="PTHR34406">
    <property type="entry name" value="PROTEIN YCEI"/>
    <property type="match status" value="1"/>
</dbReference>
<name>A0ABM9K7J2_9RALS</name>
<dbReference type="EMBL" id="CATZLL010000009">
    <property type="protein sequence ID" value="CAJ0816662.1"/>
    <property type="molecule type" value="Genomic_DNA"/>
</dbReference>
<dbReference type="PANTHER" id="PTHR34406:SF2">
    <property type="entry name" value="PERIPLASMIC PROTEIN"/>
    <property type="match status" value="1"/>
</dbReference>
<evidence type="ECO:0000313" key="4">
    <source>
        <dbReference type="Proteomes" id="UP001189757"/>
    </source>
</evidence>
<dbReference type="InterPro" id="IPR007372">
    <property type="entry name" value="Lipid/polyisoprenoid-bd_YceI"/>
</dbReference>
<sequence length="198" mass="21705">MKLRTLVAALSAVAATAAFAAPATYQLDPTHTYPSFEADHMGGLSKWRGKFDKSSGSVTLDREAKKGTIDVTVQTDSIDFGMAKLNDHAKGAEMFDVAKYPTATFKGNFTKFKGDVPTEAEGQLTLRGVTKPVKMEIDAFKCMQHPMLKREVCGADAEMKFNRDEFGIDYGKAYGFNMETKLKIQVEGLKQDASVAQQ</sequence>
<evidence type="ECO:0000313" key="3">
    <source>
        <dbReference type="EMBL" id="CAJ0816662.1"/>
    </source>
</evidence>
<organism evidence="3 4">
    <name type="scientific">Ralstonia flaminis</name>
    <dbReference type="NCBI Taxonomy" id="3058597"/>
    <lineage>
        <taxon>Bacteria</taxon>
        <taxon>Pseudomonadati</taxon>
        <taxon>Pseudomonadota</taxon>
        <taxon>Betaproteobacteria</taxon>
        <taxon>Burkholderiales</taxon>
        <taxon>Burkholderiaceae</taxon>
        <taxon>Ralstonia</taxon>
    </lineage>
</organism>
<proteinExistence type="predicted"/>
<dbReference type="SUPFAM" id="SSF101874">
    <property type="entry name" value="YceI-like"/>
    <property type="match status" value="1"/>
</dbReference>
<feature type="chain" id="PRO_5046457041" evidence="1">
    <location>
        <begin position="21"/>
        <end position="198"/>
    </location>
</feature>
<dbReference type="InterPro" id="IPR036761">
    <property type="entry name" value="TTHA0802/YceI-like_sf"/>
</dbReference>
<protein>
    <submittedName>
        <fullName evidence="3">Protein YceI</fullName>
    </submittedName>
</protein>